<evidence type="ECO:0000313" key="1">
    <source>
        <dbReference type="EMBL" id="PQQ17744.1"/>
    </source>
</evidence>
<gene>
    <name evidence="1" type="ORF">Pyn_37362</name>
</gene>
<accession>A0A314ZJU3</accession>
<comment type="caution">
    <text evidence="1">The sequence shown here is derived from an EMBL/GenBank/DDBJ whole genome shotgun (WGS) entry which is preliminary data.</text>
</comment>
<proteinExistence type="predicted"/>
<sequence length="104" mass="10585">MTATFVANAAISSIANVAISSAAVISVTATTTATSTRLGLVDDDVTAVKVLAVYAFDRILHGLLVVEGEEVEALGPLGLMVVDDLRFGGGGKSRPHGSRPESTS</sequence>
<organism evidence="1 2">
    <name type="scientific">Prunus yedoensis var. nudiflora</name>
    <dbReference type="NCBI Taxonomy" id="2094558"/>
    <lineage>
        <taxon>Eukaryota</taxon>
        <taxon>Viridiplantae</taxon>
        <taxon>Streptophyta</taxon>
        <taxon>Embryophyta</taxon>
        <taxon>Tracheophyta</taxon>
        <taxon>Spermatophyta</taxon>
        <taxon>Magnoliopsida</taxon>
        <taxon>eudicotyledons</taxon>
        <taxon>Gunneridae</taxon>
        <taxon>Pentapetalae</taxon>
        <taxon>rosids</taxon>
        <taxon>fabids</taxon>
        <taxon>Rosales</taxon>
        <taxon>Rosaceae</taxon>
        <taxon>Amygdaloideae</taxon>
        <taxon>Amygdaleae</taxon>
        <taxon>Prunus</taxon>
    </lineage>
</organism>
<reference evidence="1 2" key="1">
    <citation type="submission" date="2018-02" db="EMBL/GenBank/DDBJ databases">
        <title>Draft genome of wild Prunus yedoensis var. nudiflora.</title>
        <authorList>
            <person name="Baek S."/>
            <person name="Kim J.-H."/>
            <person name="Choi K."/>
            <person name="Kim G.-B."/>
            <person name="Cho A."/>
            <person name="Jang H."/>
            <person name="Shin C.-H."/>
            <person name="Yu H.-J."/>
            <person name="Mun J.-H."/>
        </authorList>
    </citation>
    <scope>NUCLEOTIDE SEQUENCE [LARGE SCALE GENOMIC DNA]</scope>
    <source>
        <strain evidence="2">cv. Jeju island</strain>
        <tissue evidence="1">Leaf</tissue>
    </source>
</reference>
<dbReference type="EMBL" id="PJQY01000138">
    <property type="protein sequence ID" value="PQQ17744.1"/>
    <property type="molecule type" value="Genomic_DNA"/>
</dbReference>
<protein>
    <submittedName>
        <fullName evidence="1">Uncharacterized protein</fullName>
    </submittedName>
</protein>
<dbReference type="AlphaFoldDB" id="A0A314ZJU3"/>
<keyword evidence="2" id="KW-1185">Reference proteome</keyword>
<evidence type="ECO:0000313" key="2">
    <source>
        <dbReference type="Proteomes" id="UP000250321"/>
    </source>
</evidence>
<dbReference type="Proteomes" id="UP000250321">
    <property type="component" value="Unassembled WGS sequence"/>
</dbReference>
<name>A0A314ZJU3_PRUYE</name>